<evidence type="ECO:0000259" key="12">
    <source>
        <dbReference type="PROSITE" id="PS51189"/>
    </source>
</evidence>
<evidence type="ECO:0000259" key="11">
    <source>
        <dbReference type="PROSITE" id="PS50290"/>
    </source>
</evidence>
<dbReference type="PROSITE" id="PS51189">
    <property type="entry name" value="FAT"/>
    <property type="match status" value="1"/>
</dbReference>
<evidence type="ECO:0000313" key="14">
    <source>
        <dbReference type="EMBL" id="JAG71997.1"/>
    </source>
</evidence>
<dbReference type="PROSITE" id="PS50290">
    <property type="entry name" value="PI3_4_KINASE_3"/>
    <property type="match status" value="1"/>
</dbReference>
<evidence type="ECO:0000313" key="15">
    <source>
        <dbReference type="Proteomes" id="UP000694866"/>
    </source>
</evidence>
<dbReference type="InterPro" id="IPR000403">
    <property type="entry name" value="PI3/4_kinase_cat_dom"/>
</dbReference>
<dbReference type="SMART" id="SM01343">
    <property type="entry name" value="FATC"/>
    <property type="match status" value="1"/>
</dbReference>
<dbReference type="CDD" id="cd05171">
    <property type="entry name" value="PIKKc_ATM"/>
    <property type="match status" value="1"/>
</dbReference>
<dbReference type="RefSeq" id="XP_011310406.1">
    <property type="nucleotide sequence ID" value="XM_011312104.1"/>
</dbReference>
<dbReference type="SUPFAM" id="SSF48371">
    <property type="entry name" value="ARM repeat"/>
    <property type="match status" value="1"/>
</dbReference>
<keyword evidence="3" id="KW-0723">Serine/threonine-protein kinase</keyword>
<dbReference type="InterPro" id="IPR003152">
    <property type="entry name" value="FATC_dom"/>
</dbReference>
<evidence type="ECO:0000256" key="7">
    <source>
        <dbReference type="ARBA" id="ARBA00022777"/>
    </source>
</evidence>
<dbReference type="InterPro" id="IPR016024">
    <property type="entry name" value="ARM-type_fold"/>
</dbReference>
<evidence type="ECO:0000256" key="10">
    <source>
        <dbReference type="ARBA" id="ARBA00047899"/>
    </source>
</evidence>
<keyword evidence="5" id="KW-0547">Nucleotide-binding</keyword>
<evidence type="ECO:0000259" key="13">
    <source>
        <dbReference type="PROSITE" id="PS51190"/>
    </source>
</evidence>
<dbReference type="Gene3D" id="3.30.1010.10">
    <property type="entry name" value="Phosphatidylinositol 3-kinase Catalytic Subunit, Chain A, domain 4"/>
    <property type="match status" value="1"/>
</dbReference>
<dbReference type="InterPro" id="IPR036940">
    <property type="entry name" value="PI3/4_kinase_cat_sf"/>
</dbReference>
<evidence type="ECO:0000256" key="1">
    <source>
        <dbReference type="ARBA" id="ARBA00004123"/>
    </source>
</evidence>
<keyword evidence="4" id="KW-0808">Transferase</keyword>
<reference evidence="14" key="1">
    <citation type="submission" date="2015-01" db="EMBL/GenBank/DDBJ databases">
        <title>Transcriptome Assembly of Fopius arisanus.</title>
        <authorList>
            <person name="Geib S."/>
        </authorList>
    </citation>
    <scope>NUCLEOTIDE SEQUENCE</scope>
</reference>
<accession>A0A9R1U652</accession>
<dbReference type="InterPro" id="IPR018936">
    <property type="entry name" value="PI3/4_kinase_CS"/>
</dbReference>
<dbReference type="GO" id="GO:0004674">
    <property type="term" value="F:protein serine/threonine kinase activity"/>
    <property type="evidence" value="ECO:0007669"/>
    <property type="project" value="UniProtKB-KW"/>
</dbReference>
<dbReference type="InterPro" id="IPR003151">
    <property type="entry name" value="PIK-rel_kinase_FAT"/>
</dbReference>
<dbReference type="EMBL" id="GBYB01002230">
    <property type="protein sequence ID" value="JAG71997.1"/>
    <property type="molecule type" value="Transcribed_RNA"/>
</dbReference>
<dbReference type="GO" id="GO:0005634">
    <property type="term" value="C:nucleus"/>
    <property type="evidence" value="ECO:0007669"/>
    <property type="project" value="UniProtKB-SubCell"/>
</dbReference>
<sequence>MSDLFLNLDHMLRQVEGNSVTEIQKGLNELYSTLSSDSVRSDISSNSSSQHHQLTWKVLLLRCHQCLVSLTSKTKDLTRPALSRQALCCKLVTLILRYASTPTCIYLEVPTIMSLVLEILTSSLYSQHHDEYMITLGDCILSNPLYRAQMTLDDWRGLLKVSLDLFTSENSTKSIIIGVLQKIVLYGCQRGNFHQEVLKLLPFIMKLFQDVVSNPSANLNPSYRLLTMIIQEIGTENRRTLCEFTENLLPSVMSVLATGGQERDDLLYHIVILHHPRGATETPNSFANSWGLWRRIMLTILNTIFRELVPRLLDRGFLALGAEVLHQVVVDEAYRHEDIESGALEEEQQLGPQMKRRKIAHSMQTLLDLFDADFTKKTLENRWPVIQLVTEVLRKYPETLKFREFHQMLKLTSELFIESTKEPRVMDTLCLLGRILIQISRSSAFALDSTVHKYWDKIFDNVLITLGKGQNEIEGHKLLQMLIDYRGVYNVNAFVNLYFTNAIKWSNSSVQTLIVLCNHVIILEDSKPNSGRWEGESDRQRLIRWSLEVPGYRVLSPDALEDVCKLVTGLVLKTWDKRFTELHHQGEVDALEFNEDDRRCIDSIQKCHLSLNFETDLFNEEMSRPGEKSEPLKLSIAERNFQFCLGMITELLDFPGELPDDVTLIISRLTLVAKCLSNFLELEVESQELESLISEFSIHFFDVLEMMCANKKLERDNAHVVGVIRALVTLFSSRYHKRIAKIVLETPKELLTNLFLMLNFEEESEPSESRQLGIKYYERIFEVQITPEGKHSQITIGTHQVLTAFSLLQTGSPVSERQIKVLQNLLQKEIYKTKLLVNLWKGLALLKSILRTPREFFLEGLLAFIGNFILDLFQLWDKDFHGVKGILELLPGFVELFSRTNIDYEGLLGVLKASVKPRDKGYSGPLIQTTFLEAAHRIMKLQPSSSPRLMPPNELFRYIGSDLYLVRLYSLRILHLMFSSDEVHISHKKSLFERIEEIVMSDTKSIFVVNQNLTGTPQDDEFTNRTVTALYLLGTVVHASGIFHPQALNLIFRLHTNRNLDINLIKKLFAAVIPREKERLTLIRNNLYDLMKTGMQEGVSMGDFWMMTNCSSEVEFYENHIGIFILIKLEIQEFHKVEVLCKNLGVSFAKAIEDNFPGILSWMLAAMVRQKSLYVDEIYVKLRENSGSFRHVRQFSELLEEKLAEVVLDLLQRLHDREHFKDVFQVPVYFPKMIVPNFRYDIIVKALEQLQMCVMGEKGSLVQYLIVKHPEMVQRILSTLVKSIHDQTMVEYRLKAFHHYSFFCQQLMSEISEEYFNEMSTFVVRDVSYTLIHLLHDTNELFLDIVFDFLHQFLKKLLPSRSREVSGILNYLSTNLISMVQSSKMKAIKILKLLVVESTEVLQESIRILGVFPNSQEFDEIRGVYNSLKKTHKTWSLKIEMEHFLNSAQEKTLSCSVEGIVHLRKQLGENRDELQRMYKDLEELRGFAEDCTSSVLHRLTYRLIKLTESSNVSIGLEATRCLGELGPTDLTTMILHPEEGHLQESAEAIDVLTETIISKLSDRLIEDSLELREAAADALYEVFSSPWGQQIIKKFRKDLGKPSITSSMLTILRNTRPFLVRANNRTRTVELDEENCAICFVHGDEIWKGEGGESYVSWIRKLTCAIINCFKGLYTSALVPVCKIDVEFCESILPRMIFLLISTADELLDFVCKCINSFFEGYFEAACSIEQTMSQGSLRVEAFSHESVRCMLKVVNFLRIQSSSNFESKLNYLPIAKAAQYCSAYFTSLLYAELSSETMKRSLRQCATTSLIDGLCEVCPSEGKALQEILREAYLKIGDPDSIHGCGQSHLKSQSSRIQHYLQFNQWDIAMTAQDVELSSGFPCSRGMITALQQTGLDYLLSKYLSTIKNEENVEEYMYETAWRLSNWGMLSKSSTTDYEYHHYHSLKYLQERDTSGVRSSLERARLSIISSLRNTSLECSQTVYPKLLKLQMLRELEELNEKSIEHWPEVITDWRQQNLSNINDFQYIEPILSQRIALFKIGYSTRDDPFLKNSIVETYLELSRVAQAQGHLHLAGRALESLGRTPDLTEDMRDSLNLREAVLAWTRGDQTMARFLLRNLIAKPGGTDPRLLSQGLRLWGNWMAETKSEGPQVVEDHYQKSIDIIQSIQSQTSEDFRHLNDTRAALAQFADAQYEHITEFMKTPLFESLQQTARFVREGNFRAKQGDKNVISAMNKNERTDKNDFAEYEKIQREQSTYLKLAVKYYCRILIDGDYNNFLVFRLVSLWFKNMDRDEVNSILESHLHLILTHKFVPLIPQLAPHVSLEGNYFSKMINSLVERCAREHPHHVLPVLLSLRNTNKDNEFQKKKTAVAPVRVLAAKRILEKLERTDIRGIIEEMTRTAEALMMLAYYSDKNRSGVEARIPTGQQILRIKGFERCMVPTINLKVQPGGNYQVVGIRGFKEVFETLGGVNAPKKIYCLGADGVVYKQVIKVDADIKNDSIMQQVFTVMNSLFQSSKETKRRKLRIRTYKVVSLSQQSGILQWCDNTIPMSSVLVGSGGLHGKYHVGDWKPDKCRKLVDSVSKRSNEERLKIYLQICENFRPAFQYFFLEKFPSPETWFERRMAYTRSIATTSMVGYILGLGDRHCSNILIDETTAEVVHIDFGIAFEQGKVLPIPETIPFRLTRELEAAMGVSGVEGVMRRCCEETMSVLRDRREMIITLLQVLIYDPLFSWSISPYKAYKMQSEDSTRFTDSGDQDVRPTNKMAERALLRIDQKLHGTEEGIATSIAGQVERLIQQARDPGNLSRIFYGWQAYL</sequence>
<comment type="subcellular location">
    <subcellularLocation>
        <location evidence="1">Nucleus</location>
    </subcellularLocation>
</comment>
<dbReference type="Gene3D" id="1.10.1070.11">
    <property type="entry name" value="Phosphatidylinositol 3-/4-kinase, catalytic domain"/>
    <property type="match status" value="1"/>
</dbReference>
<keyword evidence="15" id="KW-1185">Reference proteome</keyword>
<dbReference type="KEGG" id="fas:105270883"/>
<dbReference type="PROSITE" id="PS00916">
    <property type="entry name" value="PI3_4_KINASE_2"/>
    <property type="match status" value="1"/>
</dbReference>
<dbReference type="Pfam" id="PF02259">
    <property type="entry name" value="FAT"/>
    <property type="match status" value="1"/>
</dbReference>
<comment type="catalytic activity">
    <reaction evidence="10">
        <text>L-threonyl-[protein] + ATP = O-phospho-L-threonyl-[protein] + ADP + H(+)</text>
        <dbReference type="Rhea" id="RHEA:46608"/>
        <dbReference type="Rhea" id="RHEA-COMP:11060"/>
        <dbReference type="Rhea" id="RHEA-COMP:11605"/>
        <dbReference type="ChEBI" id="CHEBI:15378"/>
        <dbReference type="ChEBI" id="CHEBI:30013"/>
        <dbReference type="ChEBI" id="CHEBI:30616"/>
        <dbReference type="ChEBI" id="CHEBI:61977"/>
        <dbReference type="ChEBI" id="CHEBI:456216"/>
        <dbReference type="EC" id="2.7.11.1"/>
    </reaction>
</comment>
<evidence type="ECO:0000256" key="5">
    <source>
        <dbReference type="ARBA" id="ARBA00022741"/>
    </source>
</evidence>
<dbReference type="PROSITE" id="PS51190">
    <property type="entry name" value="FATC"/>
    <property type="match status" value="1"/>
</dbReference>
<dbReference type="InterPro" id="IPR014009">
    <property type="entry name" value="PIK_FAT"/>
</dbReference>
<dbReference type="SUPFAM" id="SSF56112">
    <property type="entry name" value="Protein kinase-like (PK-like)"/>
    <property type="match status" value="1"/>
</dbReference>
<evidence type="ECO:0000313" key="16">
    <source>
        <dbReference type="RefSeq" id="XP_011310406.1"/>
    </source>
</evidence>
<dbReference type="PANTHER" id="PTHR37079">
    <property type="entry name" value="SERINE/THREONINE-PROTEIN KINASE ATM"/>
    <property type="match status" value="1"/>
</dbReference>
<protein>
    <recommendedName>
        <fullName evidence="2">non-specific serine/threonine protein kinase</fullName>
        <ecNumber evidence="2">2.7.11.1</ecNumber>
    </recommendedName>
</protein>
<evidence type="ECO:0000256" key="3">
    <source>
        <dbReference type="ARBA" id="ARBA00022527"/>
    </source>
</evidence>
<name>A0A0C9R2P1_9HYME</name>
<feature type="domain" description="FATC" evidence="13">
    <location>
        <begin position="2787"/>
        <end position="2819"/>
    </location>
</feature>
<dbReference type="InterPro" id="IPR011009">
    <property type="entry name" value="Kinase-like_dom_sf"/>
</dbReference>
<keyword evidence="6" id="KW-0227">DNA damage</keyword>
<dbReference type="GO" id="GO:0005524">
    <property type="term" value="F:ATP binding"/>
    <property type="evidence" value="ECO:0007669"/>
    <property type="project" value="UniProtKB-KW"/>
</dbReference>
<feature type="domain" description="PI3K/PI4K catalytic" evidence="11">
    <location>
        <begin position="2463"/>
        <end position="2777"/>
    </location>
</feature>
<organism evidence="14">
    <name type="scientific">Fopius arisanus</name>
    <dbReference type="NCBI Taxonomy" id="64838"/>
    <lineage>
        <taxon>Eukaryota</taxon>
        <taxon>Metazoa</taxon>
        <taxon>Ecdysozoa</taxon>
        <taxon>Arthropoda</taxon>
        <taxon>Hexapoda</taxon>
        <taxon>Insecta</taxon>
        <taxon>Pterygota</taxon>
        <taxon>Neoptera</taxon>
        <taxon>Endopterygota</taxon>
        <taxon>Hymenoptera</taxon>
        <taxon>Apocrita</taxon>
        <taxon>Ichneumonoidea</taxon>
        <taxon>Braconidae</taxon>
        <taxon>Opiinae</taxon>
        <taxon>Fopius</taxon>
    </lineage>
</organism>
<dbReference type="GO" id="GO:0006281">
    <property type="term" value="P:DNA repair"/>
    <property type="evidence" value="ECO:0007669"/>
    <property type="project" value="InterPro"/>
</dbReference>
<dbReference type="PANTHER" id="PTHR37079:SF4">
    <property type="entry name" value="SERINE_THREONINE-PROTEIN KINASE ATM"/>
    <property type="match status" value="1"/>
</dbReference>
<dbReference type="InterPro" id="IPR038980">
    <property type="entry name" value="ATM_plant"/>
</dbReference>
<evidence type="ECO:0000256" key="4">
    <source>
        <dbReference type="ARBA" id="ARBA00022679"/>
    </source>
</evidence>
<dbReference type="EC" id="2.7.11.1" evidence="2"/>
<dbReference type="CTD" id="41839"/>
<keyword evidence="9" id="KW-0539">Nucleus</keyword>
<keyword evidence="7 16" id="KW-0418">Kinase</keyword>
<evidence type="ECO:0000256" key="9">
    <source>
        <dbReference type="ARBA" id="ARBA00023242"/>
    </source>
</evidence>
<dbReference type="Pfam" id="PF02260">
    <property type="entry name" value="FATC"/>
    <property type="match status" value="1"/>
</dbReference>
<dbReference type="OrthoDB" id="381190at2759"/>
<proteinExistence type="predicted"/>
<dbReference type="Proteomes" id="UP000694866">
    <property type="component" value="Unplaced"/>
</dbReference>
<feature type="domain" description="FAT" evidence="12">
    <location>
        <begin position="1774"/>
        <end position="2360"/>
    </location>
</feature>
<evidence type="ECO:0000256" key="8">
    <source>
        <dbReference type="ARBA" id="ARBA00022840"/>
    </source>
</evidence>
<dbReference type="SMART" id="SM00146">
    <property type="entry name" value="PI3Kc"/>
    <property type="match status" value="1"/>
</dbReference>
<reference evidence="16" key="2">
    <citation type="submission" date="2025-04" db="UniProtKB">
        <authorList>
            <consortium name="RefSeq"/>
        </authorList>
    </citation>
    <scope>IDENTIFICATION</scope>
    <source>
        <strain evidence="16">USDA-PBARC FA_bdor</strain>
        <tissue evidence="16">Whole organism</tissue>
    </source>
</reference>
<dbReference type="Pfam" id="PF00454">
    <property type="entry name" value="PI3_PI4_kinase"/>
    <property type="match status" value="1"/>
</dbReference>
<evidence type="ECO:0000256" key="2">
    <source>
        <dbReference type="ARBA" id="ARBA00012513"/>
    </source>
</evidence>
<dbReference type="InterPro" id="IPR044107">
    <property type="entry name" value="PIKKc_ATM"/>
</dbReference>
<gene>
    <name evidence="14" type="primary">ATM_0</name>
    <name evidence="16" type="synonym">tefu</name>
    <name evidence="14" type="ORF">g.59486</name>
</gene>
<dbReference type="GeneID" id="105270883"/>
<evidence type="ECO:0000256" key="6">
    <source>
        <dbReference type="ARBA" id="ARBA00022763"/>
    </source>
</evidence>
<keyword evidence="8" id="KW-0067">ATP-binding</keyword>
<accession>A0A0C9R2P1</accession>